<dbReference type="GO" id="GO:0022857">
    <property type="term" value="F:transmembrane transporter activity"/>
    <property type="evidence" value="ECO:0007669"/>
    <property type="project" value="InterPro"/>
</dbReference>
<feature type="transmembrane region" description="Helical" evidence="6">
    <location>
        <begin position="51"/>
        <end position="71"/>
    </location>
</feature>
<keyword evidence="2" id="KW-0813">Transport</keyword>
<dbReference type="InterPro" id="IPR002293">
    <property type="entry name" value="AA/rel_permease1"/>
</dbReference>
<comment type="caution">
    <text evidence="7">The sequence shown here is derived from an EMBL/GenBank/DDBJ whole genome shotgun (WGS) entry which is preliminary data.</text>
</comment>
<organism evidence="7 8">
    <name type="scientific">Lasallia pustulata</name>
    <dbReference type="NCBI Taxonomy" id="136370"/>
    <lineage>
        <taxon>Eukaryota</taxon>
        <taxon>Fungi</taxon>
        <taxon>Dikarya</taxon>
        <taxon>Ascomycota</taxon>
        <taxon>Pezizomycotina</taxon>
        <taxon>Lecanoromycetes</taxon>
        <taxon>OSLEUM clade</taxon>
        <taxon>Umbilicariomycetidae</taxon>
        <taxon>Umbilicariales</taxon>
        <taxon>Umbilicariaceae</taxon>
        <taxon>Lasallia</taxon>
    </lineage>
</organism>
<feature type="transmembrane region" description="Helical" evidence="6">
    <location>
        <begin position="83"/>
        <end position="103"/>
    </location>
</feature>
<reference evidence="7 8" key="1">
    <citation type="submission" date="2019-09" db="EMBL/GenBank/DDBJ databases">
        <title>The hologenome of the rock-dwelling lichen Lasallia pustulata.</title>
        <authorList>
            <person name="Greshake Tzovaras B."/>
            <person name="Segers F."/>
            <person name="Bicker A."/>
            <person name="Dal Grande F."/>
            <person name="Otte J."/>
            <person name="Hankeln T."/>
            <person name="Schmitt I."/>
            <person name="Ebersberger I."/>
        </authorList>
    </citation>
    <scope>NUCLEOTIDE SEQUENCE [LARGE SCALE GENOMIC DNA]</scope>
    <source>
        <strain evidence="7">A1-1</strain>
    </source>
</reference>
<sequence length="119" mass="13203">MDIGSSVAFNAIASLGVASLISSYIVSISCLRLKRFRGEYLPPARWSMGRYASTVNTIAIAYLLLVFVLSFFPETRRVVPATFNWGILIYGVMVVFAVVFYFVKGRHGYVGPVVLIKLD</sequence>
<comment type="subcellular location">
    <subcellularLocation>
        <location evidence="1">Membrane</location>
        <topology evidence="1">Multi-pass membrane protein</topology>
    </subcellularLocation>
</comment>
<protein>
    <submittedName>
        <fullName evidence="7">Amino acid permease</fullName>
    </submittedName>
</protein>
<keyword evidence="3 6" id="KW-0812">Transmembrane</keyword>
<dbReference type="EMBL" id="VXIT01000021">
    <property type="protein sequence ID" value="KAA6406969.1"/>
    <property type="molecule type" value="Genomic_DNA"/>
</dbReference>
<accession>A0A5M8PCD9</accession>
<dbReference type="PANTHER" id="PTHR45649">
    <property type="entry name" value="AMINO-ACID PERMEASE BAT1"/>
    <property type="match status" value="1"/>
</dbReference>
<evidence type="ECO:0000256" key="2">
    <source>
        <dbReference type="ARBA" id="ARBA00022448"/>
    </source>
</evidence>
<evidence type="ECO:0000313" key="7">
    <source>
        <dbReference type="EMBL" id="KAA6406969.1"/>
    </source>
</evidence>
<keyword evidence="5 6" id="KW-0472">Membrane</keyword>
<feature type="transmembrane region" description="Helical" evidence="6">
    <location>
        <begin position="12"/>
        <end position="31"/>
    </location>
</feature>
<dbReference type="AlphaFoldDB" id="A0A5M8PCD9"/>
<name>A0A5M8PCD9_9LECA</name>
<evidence type="ECO:0000256" key="5">
    <source>
        <dbReference type="ARBA" id="ARBA00023136"/>
    </source>
</evidence>
<gene>
    <name evidence="7" type="ORF">FRX48_09267</name>
</gene>
<evidence type="ECO:0000256" key="1">
    <source>
        <dbReference type="ARBA" id="ARBA00004141"/>
    </source>
</evidence>
<dbReference type="GO" id="GO:0016020">
    <property type="term" value="C:membrane"/>
    <property type="evidence" value="ECO:0007669"/>
    <property type="project" value="UniProtKB-SubCell"/>
</dbReference>
<dbReference type="Pfam" id="PF13520">
    <property type="entry name" value="AA_permease_2"/>
    <property type="match status" value="1"/>
</dbReference>
<proteinExistence type="predicted"/>
<dbReference type="PANTHER" id="PTHR45649:SF14">
    <property type="entry name" value="GABA PERMEASE"/>
    <property type="match status" value="1"/>
</dbReference>
<dbReference type="Proteomes" id="UP000324767">
    <property type="component" value="Unassembled WGS sequence"/>
</dbReference>
<keyword evidence="4 6" id="KW-1133">Transmembrane helix</keyword>
<dbReference type="OrthoDB" id="3257095at2759"/>
<evidence type="ECO:0000256" key="4">
    <source>
        <dbReference type="ARBA" id="ARBA00022989"/>
    </source>
</evidence>
<evidence type="ECO:0000256" key="6">
    <source>
        <dbReference type="SAM" id="Phobius"/>
    </source>
</evidence>
<evidence type="ECO:0000256" key="3">
    <source>
        <dbReference type="ARBA" id="ARBA00022692"/>
    </source>
</evidence>
<evidence type="ECO:0000313" key="8">
    <source>
        <dbReference type="Proteomes" id="UP000324767"/>
    </source>
</evidence>